<keyword evidence="5" id="KW-1185">Reference proteome</keyword>
<feature type="disulfide bond" evidence="1">
    <location>
        <begin position="480"/>
        <end position="489"/>
    </location>
</feature>
<evidence type="ECO:0000259" key="2">
    <source>
        <dbReference type="PROSITE" id="PS50026"/>
    </source>
</evidence>
<dbReference type="EMBL" id="CAJOBC010006510">
    <property type="protein sequence ID" value="CAF3901446.1"/>
    <property type="molecule type" value="Genomic_DNA"/>
</dbReference>
<evidence type="ECO:0000313" key="3">
    <source>
        <dbReference type="EMBL" id="CAF1137687.1"/>
    </source>
</evidence>
<dbReference type="PANTHER" id="PTHR24033:SF151">
    <property type="entry name" value="NOTCH 2"/>
    <property type="match status" value="1"/>
</dbReference>
<feature type="disulfide bond" evidence="1">
    <location>
        <begin position="461"/>
        <end position="478"/>
    </location>
</feature>
<protein>
    <recommendedName>
        <fullName evidence="2">EGF-like domain-containing protein</fullName>
    </recommendedName>
</protein>
<dbReference type="PROSITE" id="PS01186">
    <property type="entry name" value="EGF_2"/>
    <property type="match status" value="1"/>
</dbReference>
<dbReference type="Proteomes" id="UP000681722">
    <property type="component" value="Unassembled WGS sequence"/>
</dbReference>
<evidence type="ECO:0000313" key="4">
    <source>
        <dbReference type="EMBL" id="CAF3901446.1"/>
    </source>
</evidence>
<dbReference type="InterPro" id="IPR000742">
    <property type="entry name" value="EGF"/>
</dbReference>
<reference evidence="3" key="1">
    <citation type="submission" date="2021-02" db="EMBL/GenBank/DDBJ databases">
        <authorList>
            <person name="Nowell W R."/>
        </authorList>
    </citation>
    <scope>NUCLEOTIDE SEQUENCE</scope>
</reference>
<proteinExistence type="predicted"/>
<name>A0A814RSF5_9BILA</name>
<dbReference type="PROSITE" id="PS00022">
    <property type="entry name" value="EGF_1"/>
    <property type="match status" value="1"/>
</dbReference>
<dbReference type="AlphaFoldDB" id="A0A814RSF5"/>
<feature type="disulfide bond" evidence="1">
    <location>
        <begin position="457"/>
        <end position="467"/>
    </location>
</feature>
<dbReference type="Proteomes" id="UP000663829">
    <property type="component" value="Unassembled WGS sequence"/>
</dbReference>
<organism evidence="3 5">
    <name type="scientific">Didymodactylos carnosus</name>
    <dbReference type="NCBI Taxonomy" id="1234261"/>
    <lineage>
        <taxon>Eukaryota</taxon>
        <taxon>Metazoa</taxon>
        <taxon>Spiralia</taxon>
        <taxon>Gnathifera</taxon>
        <taxon>Rotifera</taxon>
        <taxon>Eurotatoria</taxon>
        <taxon>Bdelloidea</taxon>
        <taxon>Philodinida</taxon>
        <taxon>Philodinidae</taxon>
        <taxon>Didymodactylos</taxon>
    </lineage>
</organism>
<sequence length="727" mass="86384">MSNYRVKDNFEDCLFSSDEKFYSSRNVCQSNLNNRFKCLTTSDCIERRTMLSDDKNIQQCTDKSNQLYSFSCKHENDLGCQFLQNTLVLVEYYFLFEELCNSVVNINLIDVTTNETDETNCDEYKQFCKERRGVFCENTGRRYEIDYDLSFKNLDYYTKYCRNKYPKDNIMIYRCSNSTESICVQLSDLCNYECSCPNSENEMFCPNRSTTTCILKKFNCAVHRDCGSRDRNQVPDYEIRNLYGEGYEYQRYCGLFLKFIPYRGFSFEEHQYPPRGILYHQQNQLSLTLSSSFISTFHQHRSDTSSSRISMLYYCNRGIFVFGVNETQICLCPPSYYGDKCQYQSERLSVYLGVETTIKYDTNIYKLLIRLQTSTNMFYDYIDFIIFNYYKSDRHIVYLLTPNLYESYSVVIDIFQLTTTIVEYHSSFYYDIPFPFLPVRRLATKIIIKDEKSSNTCVNKCSLHGRCLFYENNKNQFCFCNEGWTGELCDKKLNVSWGSLCQNVKKYKEIFVGIKDEWNNRIINKIPLMLVYFASNEKLIVSITVDEWYLYKDVHLNMLKKVTYKSVPKFVFVQTYFDTQYDTFYGSYYLVAYLPSDLPKSLTTNILGSNRCPYVGELLKNKTIMSYPYLKRIKFYYRPCLVLGTHCFYDERYMCLCNNEAFFDCFYFNHSASNCTHLKYCLNGGYCLQATKEKDFGCVCPKCYFRSFTYYVIIKRKHKQKLPRHHE</sequence>
<comment type="caution">
    <text evidence="3">The sequence shown here is derived from an EMBL/GenBank/DDBJ whole genome shotgun (WGS) entry which is preliminary data.</text>
</comment>
<dbReference type="SUPFAM" id="SSF57196">
    <property type="entry name" value="EGF/Laminin"/>
    <property type="match status" value="1"/>
</dbReference>
<accession>A0A814RSF5</accession>
<dbReference type="InterPro" id="IPR051830">
    <property type="entry name" value="NOTCH_homolog"/>
</dbReference>
<dbReference type="PROSITE" id="PS50026">
    <property type="entry name" value="EGF_3"/>
    <property type="match status" value="1"/>
</dbReference>
<dbReference type="PANTHER" id="PTHR24033">
    <property type="entry name" value="EGF-LIKE DOMAIN-CONTAINING PROTEIN"/>
    <property type="match status" value="1"/>
</dbReference>
<gene>
    <name evidence="3" type="ORF">GPM918_LOCUS20524</name>
    <name evidence="4" type="ORF">SRO942_LOCUS20521</name>
</gene>
<evidence type="ECO:0000256" key="1">
    <source>
        <dbReference type="PROSITE-ProRule" id="PRU00076"/>
    </source>
</evidence>
<dbReference type="EMBL" id="CAJNOQ010006510">
    <property type="protein sequence ID" value="CAF1137687.1"/>
    <property type="molecule type" value="Genomic_DNA"/>
</dbReference>
<keyword evidence="1" id="KW-1015">Disulfide bond</keyword>
<keyword evidence="1" id="KW-0245">EGF-like domain</keyword>
<evidence type="ECO:0000313" key="5">
    <source>
        <dbReference type="Proteomes" id="UP000663829"/>
    </source>
</evidence>
<feature type="domain" description="EGF-like" evidence="2">
    <location>
        <begin position="453"/>
        <end position="490"/>
    </location>
</feature>
<dbReference type="Gene3D" id="2.10.25.10">
    <property type="entry name" value="Laminin"/>
    <property type="match status" value="1"/>
</dbReference>